<protein>
    <submittedName>
        <fullName evidence="2">Uncharacterized protein</fullName>
    </submittedName>
</protein>
<gene>
    <name evidence="2" type="ORF">CCAM_LOCUS10806</name>
</gene>
<keyword evidence="3" id="KW-1185">Reference proteome</keyword>
<name>A0A484KUP8_9ASTE</name>
<dbReference type="Proteomes" id="UP000595140">
    <property type="component" value="Unassembled WGS sequence"/>
</dbReference>
<organism evidence="2 3">
    <name type="scientific">Cuscuta campestris</name>
    <dbReference type="NCBI Taxonomy" id="132261"/>
    <lineage>
        <taxon>Eukaryota</taxon>
        <taxon>Viridiplantae</taxon>
        <taxon>Streptophyta</taxon>
        <taxon>Embryophyta</taxon>
        <taxon>Tracheophyta</taxon>
        <taxon>Spermatophyta</taxon>
        <taxon>Magnoliopsida</taxon>
        <taxon>eudicotyledons</taxon>
        <taxon>Gunneridae</taxon>
        <taxon>Pentapetalae</taxon>
        <taxon>asterids</taxon>
        <taxon>lamiids</taxon>
        <taxon>Solanales</taxon>
        <taxon>Convolvulaceae</taxon>
        <taxon>Cuscuteae</taxon>
        <taxon>Cuscuta</taxon>
        <taxon>Cuscuta subgen. Grammica</taxon>
        <taxon>Cuscuta sect. Cleistogrammica</taxon>
    </lineage>
</organism>
<proteinExistence type="predicted"/>
<evidence type="ECO:0000313" key="3">
    <source>
        <dbReference type="Proteomes" id="UP000595140"/>
    </source>
</evidence>
<accession>A0A484KUP8</accession>
<feature type="region of interest" description="Disordered" evidence="1">
    <location>
        <begin position="1"/>
        <end position="21"/>
    </location>
</feature>
<evidence type="ECO:0000256" key="1">
    <source>
        <dbReference type="SAM" id="MobiDB-lite"/>
    </source>
</evidence>
<evidence type="ECO:0000313" key="2">
    <source>
        <dbReference type="EMBL" id="VFQ69030.1"/>
    </source>
</evidence>
<dbReference type="EMBL" id="OOIL02000758">
    <property type="protein sequence ID" value="VFQ69030.1"/>
    <property type="molecule type" value="Genomic_DNA"/>
</dbReference>
<sequence>MPRCKNPTRQESAAEEGERPWRREGSKYIHIQMGLAFNTGASIERGEITDNLDETFQDEAIWRQLGLDYRDLKFRNSSSPSVINLTLIQHVQQYIFSYVLLPRDSNHGIVNKDDIQLFHVLLNNVKFDWVHFFLVALSDGTRFSHLRFAIPVMHILAHCKVDLTRDTRVPVKKTCFIKETMFTRTVFREERTGEQNMDLVIADEEENENEAESSRA</sequence>
<reference evidence="2 3" key="1">
    <citation type="submission" date="2018-04" db="EMBL/GenBank/DDBJ databases">
        <authorList>
            <person name="Vogel A."/>
        </authorList>
    </citation>
    <scope>NUCLEOTIDE SEQUENCE [LARGE SCALE GENOMIC DNA]</scope>
</reference>
<dbReference type="AlphaFoldDB" id="A0A484KUP8"/>